<dbReference type="OrthoDB" id="9803237at2"/>
<name>A0A3D8IU10_9HELI</name>
<keyword evidence="4" id="KW-0548">Nucleotidyltransferase</keyword>
<dbReference type="AlphaFoldDB" id="A0A3D8IU10"/>
<dbReference type="InterPro" id="IPR011708">
    <property type="entry name" value="DNA_pol3_alpha_NTPase_dom"/>
</dbReference>
<keyword evidence="5" id="KW-0235">DNA replication</keyword>
<dbReference type="InterPro" id="IPR004805">
    <property type="entry name" value="DnaE2/DnaE/PolC"/>
</dbReference>
<dbReference type="Gene3D" id="1.10.150.870">
    <property type="match status" value="1"/>
</dbReference>
<keyword evidence="6" id="KW-0239">DNA-directed DNA polymerase</keyword>
<organism evidence="9 10">
    <name type="scientific">Helicobacter equorum</name>
    <dbReference type="NCBI Taxonomy" id="361872"/>
    <lineage>
        <taxon>Bacteria</taxon>
        <taxon>Pseudomonadati</taxon>
        <taxon>Campylobacterota</taxon>
        <taxon>Epsilonproteobacteria</taxon>
        <taxon>Campylobacterales</taxon>
        <taxon>Helicobacteraceae</taxon>
        <taxon>Helicobacter</taxon>
    </lineage>
</organism>
<evidence type="ECO:0000259" key="8">
    <source>
        <dbReference type="SMART" id="SM00481"/>
    </source>
</evidence>
<feature type="domain" description="Polymerase/histidinol phosphatase N-terminal" evidence="8">
    <location>
        <begin position="4"/>
        <end position="71"/>
    </location>
</feature>
<reference evidence="9 10" key="1">
    <citation type="submission" date="2018-04" db="EMBL/GenBank/DDBJ databases">
        <title>Novel Campyloabacter and Helicobacter Species and Strains.</title>
        <authorList>
            <person name="Mannion A.J."/>
            <person name="Shen Z."/>
            <person name="Fox J.G."/>
        </authorList>
    </citation>
    <scope>NUCLEOTIDE SEQUENCE [LARGE SCALE GENOMIC DNA]</scope>
    <source>
        <strain evidence="9 10">MIT 12-6600</strain>
    </source>
</reference>
<keyword evidence="10" id="KW-1185">Reference proteome</keyword>
<dbReference type="Proteomes" id="UP000256514">
    <property type="component" value="Unassembled WGS sequence"/>
</dbReference>
<evidence type="ECO:0000256" key="7">
    <source>
        <dbReference type="ARBA" id="ARBA00049244"/>
    </source>
</evidence>
<dbReference type="InterPro" id="IPR040982">
    <property type="entry name" value="DNA_pol3_finger"/>
</dbReference>
<dbReference type="Pfam" id="PF02811">
    <property type="entry name" value="PHP"/>
    <property type="match status" value="1"/>
</dbReference>
<dbReference type="PANTHER" id="PTHR32294:SF0">
    <property type="entry name" value="DNA POLYMERASE III SUBUNIT ALPHA"/>
    <property type="match status" value="1"/>
</dbReference>
<dbReference type="InterPro" id="IPR004013">
    <property type="entry name" value="PHP_dom"/>
</dbReference>
<dbReference type="GO" id="GO:0003887">
    <property type="term" value="F:DNA-directed DNA polymerase activity"/>
    <property type="evidence" value="ECO:0007669"/>
    <property type="project" value="UniProtKB-KW"/>
</dbReference>
<sequence length="1225" mass="139532">MSFTHLHLHTEFSLLDGLNKIKNLAKQIRQQGMTSVAITDHGNMFGALEFYVAMKEEGINPIIGLEAYIHNGDELNDKNIKQRFHLCLFAKNEVGYKNLMYLSSQSFINGFYYYPRINKKLLRERSEGLICSSACLQGEINWHLNTKNERNVRFGAKGYEVAKDIALEYKDIFGEDFYLEIMRHGIGDQYFIDEQILRLGKELGIKVIATNDTHYTFQEDADSQNIAFRVLMGDSKGLKHIVKEFYIKSPEQMQQLFLDIPEVLENTQEIAQKCQLNISLKNKEIKNKHTGKIILHNTPATPPTFKNTQEYAKNEGLEDILGMPLESITDSVYFAYKCREGLAKRLQNVPQYEHDRYKERLEREIDIITNMKFPGYMLIVWDFVNFAKTNGIPVGPGRGSAAGSLVAYSLAITNIDPIKYDLLFERFLNPERISMPDIDMDFCQRRRGEMIEYVTRVYGKYNVAQVITFGSLLAKGVIRDVGRVLEMPYSEADAFAKLIPNELGITLTKHTGKDGKEKEGAWEKEPKIRELVQTNPKAKEVWDRALALEGLKRNAGIHAAAIVIDSSQELWHKVPLYANDKTKGVVTQYSMDWLEPVDLIKFDFLGLKTLTMIDDALKLIKKRYGKDIDFSTMPMEDPAVFETIQSGNTLGLFQIESEGMQNLSKKLKPSTFEDIIAMLALYRPGPMESGMLDDFIKRKHGQAPITYTFDILEPILKPTYGIIVYQEQVMQIVQAVGGFSLGGADLVRRAMGKKKVDEMLRLKKEFADGAHNNGLDRQKAEDLWELIVKFAGYGFNKSHSAAYAMITYQTAYLKTYYQHEFMAAMLTSETSKVESVAKYINEVKALNLEVLPPHVNYSENDFGVSEIDGVKKIVFGLSAIKGLGDAPIEDIINEREKNGEFKDLADFIRRVDFSKLTKRSLEPLIKSGSLDNLGFSRKSMFENIENICEIGRQKDKGNAQFGTNSLFAEEDFDTTSINLHIHNTPEYNSNTLLQYEFECLGIYIGGHPLDRFKPQIDTLKGVSMMADLEELEIGSQCMLVGKIIEIKRKISKKGKPYGIVGLLDFGGSSSFTIFEKHLLKLEELQIINSDPDEPFVFKCKVEQINDAKEVRVLEILTLEEAKEQKVRLKKQKDELDKTPAPIPLDLRPQVIDTCTPLTLIVDCEDSQLDDISHTFAKIKEFSHTHKGSRELHILLKDKHKQYTFVSKILVDSTIKDHFDTLHWVG</sequence>
<dbReference type="InterPro" id="IPR003141">
    <property type="entry name" value="Pol/His_phosphatase_N"/>
</dbReference>
<dbReference type="Pfam" id="PF17657">
    <property type="entry name" value="DNA_pol3_finger"/>
    <property type="match status" value="1"/>
</dbReference>
<evidence type="ECO:0000313" key="10">
    <source>
        <dbReference type="Proteomes" id="UP000256514"/>
    </source>
</evidence>
<comment type="caution">
    <text evidence="9">The sequence shown here is derived from an EMBL/GenBank/DDBJ whole genome shotgun (WGS) entry which is preliminary data.</text>
</comment>
<dbReference type="NCBIfam" id="NF004226">
    <property type="entry name" value="PRK05673.1"/>
    <property type="match status" value="1"/>
</dbReference>
<dbReference type="EMBL" id="NXLT01000001">
    <property type="protein sequence ID" value="RDU68405.1"/>
    <property type="molecule type" value="Genomic_DNA"/>
</dbReference>
<dbReference type="EC" id="2.7.7.7" evidence="1"/>
<dbReference type="RefSeq" id="WP_115570359.1">
    <property type="nucleotide sequence ID" value="NZ_NXLT01000001.1"/>
</dbReference>
<evidence type="ECO:0000256" key="2">
    <source>
        <dbReference type="ARBA" id="ARBA00019114"/>
    </source>
</evidence>
<evidence type="ECO:0000256" key="4">
    <source>
        <dbReference type="ARBA" id="ARBA00022695"/>
    </source>
</evidence>
<dbReference type="PANTHER" id="PTHR32294">
    <property type="entry name" value="DNA POLYMERASE III SUBUNIT ALPHA"/>
    <property type="match status" value="1"/>
</dbReference>
<evidence type="ECO:0000313" key="9">
    <source>
        <dbReference type="EMBL" id="RDU68405.1"/>
    </source>
</evidence>
<dbReference type="SMART" id="SM00481">
    <property type="entry name" value="POLIIIAc"/>
    <property type="match status" value="1"/>
</dbReference>
<dbReference type="Pfam" id="PF07733">
    <property type="entry name" value="DNA_pol3_alpha"/>
    <property type="match status" value="1"/>
</dbReference>
<dbReference type="NCBIfam" id="TIGR00594">
    <property type="entry name" value="polc"/>
    <property type="match status" value="1"/>
</dbReference>
<dbReference type="Gene3D" id="3.20.20.140">
    <property type="entry name" value="Metal-dependent hydrolases"/>
    <property type="match status" value="1"/>
</dbReference>
<dbReference type="CDD" id="cd12113">
    <property type="entry name" value="PHP_PolIIIA_DnaE3"/>
    <property type="match status" value="1"/>
</dbReference>
<protein>
    <recommendedName>
        <fullName evidence="2">DNA polymerase III subunit alpha</fullName>
        <ecNumber evidence="1">2.7.7.7</ecNumber>
    </recommendedName>
</protein>
<accession>A0A3D8IU10</accession>
<evidence type="ECO:0000256" key="6">
    <source>
        <dbReference type="ARBA" id="ARBA00022932"/>
    </source>
</evidence>
<gene>
    <name evidence="9" type="ORF">CQA54_00950</name>
</gene>
<dbReference type="InterPro" id="IPR016195">
    <property type="entry name" value="Pol/histidinol_Pase-like"/>
</dbReference>
<dbReference type="GO" id="GO:0008408">
    <property type="term" value="F:3'-5' exonuclease activity"/>
    <property type="evidence" value="ECO:0007669"/>
    <property type="project" value="InterPro"/>
</dbReference>
<dbReference type="GO" id="GO:0006260">
    <property type="term" value="P:DNA replication"/>
    <property type="evidence" value="ECO:0007669"/>
    <property type="project" value="UniProtKB-KW"/>
</dbReference>
<dbReference type="InterPro" id="IPR029460">
    <property type="entry name" value="DNAPol_HHH"/>
</dbReference>
<keyword evidence="3" id="KW-0808">Transferase</keyword>
<evidence type="ECO:0000256" key="3">
    <source>
        <dbReference type="ARBA" id="ARBA00022679"/>
    </source>
</evidence>
<dbReference type="Gene3D" id="1.10.10.1600">
    <property type="entry name" value="Bacterial DNA polymerase III alpha subunit, thumb domain"/>
    <property type="match status" value="1"/>
</dbReference>
<dbReference type="InterPro" id="IPR041931">
    <property type="entry name" value="DNA_pol3_alpha_thumb_dom"/>
</dbReference>
<evidence type="ECO:0000256" key="5">
    <source>
        <dbReference type="ARBA" id="ARBA00022705"/>
    </source>
</evidence>
<dbReference type="SUPFAM" id="SSF89550">
    <property type="entry name" value="PHP domain-like"/>
    <property type="match status" value="1"/>
</dbReference>
<evidence type="ECO:0000256" key="1">
    <source>
        <dbReference type="ARBA" id="ARBA00012417"/>
    </source>
</evidence>
<proteinExistence type="predicted"/>
<comment type="catalytic activity">
    <reaction evidence="7">
        <text>DNA(n) + a 2'-deoxyribonucleoside 5'-triphosphate = DNA(n+1) + diphosphate</text>
        <dbReference type="Rhea" id="RHEA:22508"/>
        <dbReference type="Rhea" id="RHEA-COMP:17339"/>
        <dbReference type="Rhea" id="RHEA-COMP:17340"/>
        <dbReference type="ChEBI" id="CHEBI:33019"/>
        <dbReference type="ChEBI" id="CHEBI:61560"/>
        <dbReference type="ChEBI" id="CHEBI:173112"/>
        <dbReference type="EC" id="2.7.7.7"/>
    </reaction>
</comment>
<dbReference type="Pfam" id="PF14579">
    <property type="entry name" value="HHH_6"/>
    <property type="match status" value="1"/>
</dbReference>
<dbReference type="CDD" id="cd04485">
    <property type="entry name" value="DnaE_OBF"/>
    <property type="match status" value="1"/>
</dbReference>